<dbReference type="PIRSF" id="PIRSF019169">
    <property type="entry name" value="PilM"/>
    <property type="match status" value="1"/>
</dbReference>
<keyword evidence="2" id="KW-1185">Reference proteome</keyword>
<dbReference type="InterPro" id="IPR050696">
    <property type="entry name" value="FtsA/MreB"/>
</dbReference>
<dbReference type="SUPFAM" id="SSF53067">
    <property type="entry name" value="Actin-like ATPase domain"/>
    <property type="match status" value="2"/>
</dbReference>
<dbReference type="STRING" id="498761.HM1_0256"/>
<gene>
    <name evidence="1" type="ORF">HM1_0256</name>
</gene>
<dbReference type="PANTHER" id="PTHR32432">
    <property type="entry name" value="CELL DIVISION PROTEIN FTSA-RELATED"/>
    <property type="match status" value="1"/>
</dbReference>
<dbReference type="eggNOG" id="COG4972">
    <property type="taxonomic scope" value="Bacteria"/>
</dbReference>
<evidence type="ECO:0000313" key="1">
    <source>
        <dbReference type="EMBL" id="ABZ82875.1"/>
    </source>
</evidence>
<accession>B0TEF6</accession>
<dbReference type="CDD" id="cd24049">
    <property type="entry name" value="ASKHA_NBD_PilM"/>
    <property type="match status" value="1"/>
</dbReference>
<sequence length="377" mass="42124">MRKMFGPTITLGVEIASTAVRMVEVSRRNQRFAIVAALKQPFSPPAGEINSDAYYQALEAAIEKCLAGLRKKAKRAVLAFPSRHLISRQIRMPHMPDDEMRASLRWELEKYVPLSADDYVYDYLHQGVIDVEGDRMAQLLLVALPKEEVLRHHACLKRVGLTVTAVEISSFALSRLLNVMREKDLRTYGCLDMGYDRSTLTVFREGKVQFIRFIQMGAARLEESLAQTFPVETIRLRLAEAAVTTEATATYEGAPAAEEAAVTETAVAEAPEAYGAAAQMQFLLQSFFADLIVEVRRSLDFYNLQYRDDNFSHLVLCGGLSRLRGIDAYFTQEFKLPVSVVDMQTSLVAQIKPACLEQLTPDMAVVTGLALRSAEED</sequence>
<dbReference type="Proteomes" id="UP000008550">
    <property type="component" value="Chromosome"/>
</dbReference>
<dbReference type="KEGG" id="hmo:HM1_0256"/>
<dbReference type="Pfam" id="PF11104">
    <property type="entry name" value="PilM_2"/>
    <property type="match status" value="2"/>
</dbReference>
<proteinExistence type="predicted"/>
<dbReference type="InterPro" id="IPR043129">
    <property type="entry name" value="ATPase_NBD"/>
</dbReference>
<reference evidence="1 2" key="1">
    <citation type="journal article" date="2008" name="J. Bacteriol.">
        <title>The genome of Heliobacterium modesticaldum, a phototrophic representative of the Firmicutes containing the simplest photosynthetic apparatus.</title>
        <authorList>
            <person name="Sattley W.M."/>
            <person name="Madigan M.T."/>
            <person name="Swingley W.D."/>
            <person name="Cheung P.C."/>
            <person name="Clocksin K.M."/>
            <person name="Conrad A.L."/>
            <person name="Dejesa L.C."/>
            <person name="Honchak B.M."/>
            <person name="Jung D.O."/>
            <person name="Karbach L.E."/>
            <person name="Kurdoglu A."/>
            <person name="Lahiri S."/>
            <person name="Mastrian S.D."/>
            <person name="Page L.E."/>
            <person name="Taylor H.L."/>
            <person name="Wang Z.T."/>
            <person name="Raymond J."/>
            <person name="Chen M."/>
            <person name="Blankenship R.E."/>
            <person name="Touchman J.W."/>
        </authorList>
    </citation>
    <scope>NUCLEOTIDE SEQUENCE [LARGE SCALE GENOMIC DNA]</scope>
    <source>
        <strain evidence="2">ATCC 51547 / Ice1</strain>
    </source>
</reference>
<dbReference type="Gene3D" id="3.30.420.40">
    <property type="match status" value="2"/>
</dbReference>
<dbReference type="InterPro" id="IPR005883">
    <property type="entry name" value="PilM"/>
</dbReference>
<dbReference type="HOGENOM" id="CLU_050686_0_2_9"/>
<dbReference type="NCBIfam" id="TIGR01175">
    <property type="entry name" value="pilM"/>
    <property type="match status" value="1"/>
</dbReference>
<protein>
    <submittedName>
        <fullName evidence="1">Type iv pilus assembly protein pilm</fullName>
    </submittedName>
</protein>
<dbReference type="Gene3D" id="3.30.1490.300">
    <property type="match status" value="1"/>
</dbReference>
<dbReference type="PANTHER" id="PTHR32432:SF3">
    <property type="entry name" value="ETHANOLAMINE UTILIZATION PROTEIN EUTJ"/>
    <property type="match status" value="1"/>
</dbReference>
<organism evidence="1 2">
    <name type="scientific">Heliobacterium modesticaldum (strain ATCC 51547 / Ice1)</name>
    <dbReference type="NCBI Taxonomy" id="498761"/>
    <lineage>
        <taxon>Bacteria</taxon>
        <taxon>Bacillati</taxon>
        <taxon>Bacillota</taxon>
        <taxon>Clostridia</taxon>
        <taxon>Eubacteriales</taxon>
        <taxon>Heliobacteriaceae</taxon>
        <taxon>Heliomicrobium</taxon>
    </lineage>
</organism>
<dbReference type="EMBL" id="CP000930">
    <property type="protein sequence ID" value="ABZ82875.1"/>
    <property type="molecule type" value="Genomic_DNA"/>
</dbReference>
<dbReference type="AlphaFoldDB" id="B0TEF6"/>
<evidence type="ECO:0000313" key="2">
    <source>
        <dbReference type="Proteomes" id="UP000008550"/>
    </source>
</evidence>
<name>B0TEF6_HELMI</name>